<dbReference type="EMBL" id="JAOX01000001">
    <property type="protein sequence ID" value="ETZ88196.1"/>
    <property type="molecule type" value="Genomic_DNA"/>
</dbReference>
<dbReference type="Proteomes" id="UP000019854">
    <property type="component" value="Unassembled WGS sequence"/>
</dbReference>
<evidence type="ECO:0000313" key="2">
    <source>
        <dbReference type="Proteomes" id="UP000019854"/>
    </source>
</evidence>
<sequence length="82" mass="9440">MDVLFIGGSIKALVQREQLAFRNAQAFLGEHDVANFWTVVYREFNGHDSFLHVEPGSKQPILLCVTKSPRELNWNIIMRTTH</sequence>
<gene>
    <name evidence="1" type="ORF">L829_1753</name>
</gene>
<evidence type="ECO:0000313" key="1">
    <source>
        <dbReference type="EMBL" id="ETZ88196.1"/>
    </source>
</evidence>
<reference evidence="1 2" key="1">
    <citation type="submission" date="2014-01" db="EMBL/GenBank/DDBJ databases">
        <authorList>
            <person name="Zelazny A."/>
            <person name="Olivier K."/>
            <person name="Sampaio E.P."/>
            <person name="Holland S.M."/>
            <person name="Tallon L.J."/>
            <person name="Sadzewicz L.K."/>
            <person name="Sengamalay N."/>
            <person name="Fraser C.M."/>
            <person name="Hine E."/>
            <person name="Shefchek K.A."/>
            <person name="Das S.P."/>
            <person name="Shallom S.J."/>
            <person name="Agrawal S."/>
            <person name="Tettelin H."/>
        </authorList>
    </citation>
    <scope>NUCLEOTIDE SEQUENCE [LARGE SCALE GENOMIC DNA]</scope>
    <source>
        <strain evidence="1 2">MAB_030201_1075</strain>
    </source>
</reference>
<accession>A0A829PLX6</accession>
<comment type="caution">
    <text evidence="1">The sequence shown here is derived from an EMBL/GenBank/DDBJ whole genome shotgun (WGS) entry which is preliminary data.</text>
</comment>
<dbReference type="AlphaFoldDB" id="A0A829PLX6"/>
<organism evidence="1 2">
    <name type="scientific">Mycobacteroides abscessus MAB_030201_1075</name>
    <dbReference type="NCBI Taxonomy" id="1335410"/>
    <lineage>
        <taxon>Bacteria</taxon>
        <taxon>Bacillati</taxon>
        <taxon>Actinomycetota</taxon>
        <taxon>Actinomycetes</taxon>
        <taxon>Mycobacteriales</taxon>
        <taxon>Mycobacteriaceae</taxon>
        <taxon>Mycobacteroides</taxon>
        <taxon>Mycobacteroides abscessus</taxon>
    </lineage>
</organism>
<protein>
    <submittedName>
        <fullName evidence="1">Uncharacterized protein</fullName>
    </submittedName>
</protein>
<proteinExistence type="predicted"/>
<name>A0A829PLX6_9MYCO</name>